<accession>A0A4Y5TPP2</accession>
<reference evidence="2" key="1">
    <citation type="submission" date="2019-05" db="EMBL/GenBank/DDBJ databases">
        <title>Complete Genome Sequence of Serratia marcescens Myophage Moabite.</title>
        <authorList>
            <person name="Price L."/>
            <person name="Rohren M."/>
            <person name="Newkirk H."/>
            <person name="Liu M."/>
            <person name="Ramsey J."/>
        </authorList>
    </citation>
    <scope>NUCLEOTIDE SEQUENCE [LARGE SCALE GENOMIC DNA]</scope>
</reference>
<dbReference type="Proteomes" id="UP000319063">
    <property type="component" value="Segment"/>
</dbReference>
<protein>
    <submittedName>
        <fullName evidence="1">Uncharacterized protein</fullName>
    </submittedName>
</protein>
<organism evidence="1 2">
    <name type="scientific">Serratia phage Moabite</name>
    <dbReference type="NCBI Taxonomy" id="2587814"/>
    <lineage>
        <taxon>Viruses</taxon>
        <taxon>Duplodnaviria</taxon>
        <taxon>Heunggongvirae</taxon>
        <taxon>Uroviricota</taxon>
        <taxon>Caudoviricetes</taxon>
        <taxon>Chimalliviridae</taxon>
        <taxon>Moabitevirus</taxon>
        <taxon>Moabitevirus moabite</taxon>
    </lineage>
</organism>
<dbReference type="EMBL" id="MK994515">
    <property type="protein sequence ID" value="QDB71355.1"/>
    <property type="molecule type" value="Genomic_DNA"/>
</dbReference>
<proteinExistence type="predicted"/>
<name>A0A4Y5TPP2_9CAUD</name>
<gene>
    <name evidence="1" type="ORF">CPT_Moabite_325</name>
</gene>
<evidence type="ECO:0000313" key="2">
    <source>
        <dbReference type="Proteomes" id="UP000319063"/>
    </source>
</evidence>
<keyword evidence="2" id="KW-1185">Reference proteome</keyword>
<evidence type="ECO:0000313" key="1">
    <source>
        <dbReference type="EMBL" id="QDB71355.1"/>
    </source>
</evidence>
<sequence length="63" mass="6924">MSVISITPPDYSPVTISGQVAQDSLRDIEALEAKLGIALPRKLRITMIEKLITSKLNKCNITQ</sequence>